<feature type="compositionally biased region" description="Low complexity" evidence="3">
    <location>
        <begin position="100"/>
        <end position="114"/>
    </location>
</feature>
<dbReference type="Proteomes" id="UP000679284">
    <property type="component" value="Chromosome"/>
</dbReference>
<keyword evidence="2" id="KW-1134">Transmembrane beta strand</keyword>
<keyword evidence="2" id="KW-0564">Palmitate</keyword>
<dbReference type="Pfam" id="PF02321">
    <property type="entry name" value="OEP"/>
    <property type="match status" value="2"/>
</dbReference>
<keyword evidence="5" id="KW-1185">Reference proteome</keyword>
<evidence type="ECO:0000313" key="5">
    <source>
        <dbReference type="Proteomes" id="UP000679284"/>
    </source>
</evidence>
<dbReference type="GO" id="GO:0015562">
    <property type="term" value="F:efflux transmembrane transporter activity"/>
    <property type="evidence" value="ECO:0007669"/>
    <property type="project" value="InterPro"/>
</dbReference>
<dbReference type="PANTHER" id="PTHR30203:SF32">
    <property type="entry name" value="CATION EFFLUX SYSTEM PROTEIN CUSC"/>
    <property type="match status" value="1"/>
</dbReference>
<proteinExistence type="inferred from homology"/>
<feature type="region of interest" description="Disordered" evidence="3">
    <location>
        <begin position="95"/>
        <end position="114"/>
    </location>
</feature>
<dbReference type="InterPro" id="IPR010131">
    <property type="entry name" value="MdtP/NodT-like"/>
</dbReference>
<comment type="similarity">
    <text evidence="1 2">Belongs to the outer membrane factor (OMF) (TC 1.B.17) family.</text>
</comment>
<keyword evidence="2" id="KW-0472">Membrane</keyword>
<dbReference type="NCBIfam" id="TIGR01845">
    <property type="entry name" value="outer_NodT"/>
    <property type="match status" value="1"/>
</dbReference>
<organism evidence="4 5">
    <name type="scientific">Falsirhodobacter algicola</name>
    <dbReference type="NCBI Taxonomy" id="2692330"/>
    <lineage>
        <taxon>Bacteria</taxon>
        <taxon>Pseudomonadati</taxon>
        <taxon>Pseudomonadota</taxon>
        <taxon>Alphaproteobacteria</taxon>
        <taxon>Rhodobacterales</taxon>
        <taxon>Paracoccaceae</taxon>
        <taxon>Falsirhodobacter</taxon>
    </lineage>
</organism>
<keyword evidence="2" id="KW-0812">Transmembrane</keyword>
<protein>
    <submittedName>
        <fullName evidence="4">Efflux transporter outer membrane subunit</fullName>
    </submittedName>
</protein>
<comment type="subcellular location">
    <subcellularLocation>
        <location evidence="2">Cell membrane</location>
        <topology evidence="2">Lipid-anchor</topology>
    </subcellularLocation>
</comment>
<evidence type="ECO:0000256" key="3">
    <source>
        <dbReference type="SAM" id="MobiDB-lite"/>
    </source>
</evidence>
<accession>A0A8J8MT06</accession>
<dbReference type="PROSITE" id="PS51257">
    <property type="entry name" value="PROKAR_LIPOPROTEIN"/>
    <property type="match status" value="1"/>
</dbReference>
<evidence type="ECO:0000313" key="4">
    <source>
        <dbReference type="EMBL" id="QUS36181.1"/>
    </source>
</evidence>
<dbReference type="RefSeq" id="WP_211783401.1">
    <property type="nucleotide sequence ID" value="NZ_CP047289.1"/>
</dbReference>
<evidence type="ECO:0000256" key="1">
    <source>
        <dbReference type="ARBA" id="ARBA00007613"/>
    </source>
</evidence>
<dbReference type="KEGG" id="fap:GR316_07805"/>
<gene>
    <name evidence="4" type="ORF">GR316_07805</name>
</gene>
<dbReference type="EMBL" id="CP047289">
    <property type="protein sequence ID" value="QUS36181.1"/>
    <property type="molecule type" value="Genomic_DNA"/>
</dbReference>
<dbReference type="SUPFAM" id="SSF56954">
    <property type="entry name" value="Outer membrane efflux proteins (OEP)"/>
    <property type="match status" value="1"/>
</dbReference>
<keyword evidence="2" id="KW-0449">Lipoprotein</keyword>
<evidence type="ECO:0000256" key="2">
    <source>
        <dbReference type="RuleBase" id="RU362097"/>
    </source>
</evidence>
<dbReference type="GO" id="GO:0005886">
    <property type="term" value="C:plasma membrane"/>
    <property type="evidence" value="ECO:0007669"/>
    <property type="project" value="UniProtKB-SubCell"/>
</dbReference>
<sequence length="445" mass="47396">MSRTLPLLTALALAGCAVGPTYETPSMPVASTFNEASAASIGEVAKRQWWTQFNDPMLTDLVQRGLAQNLDLAAQNQRIEAARASLRQTGVSDAISGDLSTTSERSGSDSSAAAYNTSSTLSADLVIDLFGRVRRQREAAVADLGAAEAGMGVSRLAYLSSIIGAYLDARYAQNALELTRQTIDTRTRTLEITRNQRASGAATELDEAQVQALLDNARADIPALEAQFLSNIYAIATLLAEPAQPLVTRMQAGAPQPRPHDAGGIGIPADLVRNRPDVRQAEREYASAVADLGYATAQLYPSVTLSGSVTEGGSNSWSFGPSLSLALLNRPQLIATRDEAAATAREAEVTWRQTVLEAVEDVQDANSTWRRDGQTVSLLNRSVNSYSRALELSQQNFEAGALSLLDLLDTDRSLASARLSLADAIRDQAVDWATLQVALGAGAYP</sequence>
<dbReference type="InterPro" id="IPR003423">
    <property type="entry name" value="OMP_efflux"/>
</dbReference>
<name>A0A8J8MT06_9RHOB</name>
<dbReference type="Gene3D" id="1.20.1600.10">
    <property type="entry name" value="Outer membrane efflux proteins (OEP)"/>
    <property type="match status" value="1"/>
</dbReference>
<dbReference type="AlphaFoldDB" id="A0A8J8MT06"/>
<dbReference type="Gene3D" id="2.20.200.10">
    <property type="entry name" value="Outer membrane efflux proteins (OEP)"/>
    <property type="match status" value="1"/>
</dbReference>
<reference evidence="4" key="1">
    <citation type="submission" date="2020-01" db="EMBL/GenBank/DDBJ databases">
        <authorList>
            <person name="Yang Y."/>
            <person name="Kwon Y.M."/>
        </authorList>
    </citation>
    <scope>NUCLEOTIDE SEQUENCE</scope>
    <source>
        <strain evidence="4">PG104</strain>
    </source>
</reference>
<dbReference type="PANTHER" id="PTHR30203">
    <property type="entry name" value="OUTER MEMBRANE CATION EFFLUX PROTEIN"/>
    <property type="match status" value="1"/>
</dbReference>